<gene>
    <name evidence="1" type="ORF">CRV06_11795</name>
</gene>
<protein>
    <submittedName>
        <fullName evidence="1">Uncharacterized protein</fullName>
    </submittedName>
</protein>
<reference evidence="1 2" key="1">
    <citation type="submission" date="2017-10" db="EMBL/GenBank/DDBJ databases">
        <title>Genomics of the genus Arcobacter.</title>
        <authorList>
            <person name="Perez-Cataluna A."/>
            <person name="Figueras M.J."/>
        </authorList>
    </citation>
    <scope>NUCLEOTIDE SEQUENCE [LARGE SCALE GENOMIC DNA]</scope>
    <source>
        <strain evidence="1 2">DSM 24636</strain>
    </source>
</reference>
<dbReference type="OrthoDB" id="1373715at2"/>
<keyword evidence="2" id="KW-1185">Reference proteome</keyword>
<comment type="caution">
    <text evidence="1">The sequence shown here is derived from an EMBL/GenBank/DDBJ whole genome shotgun (WGS) entry which is preliminary data.</text>
</comment>
<accession>A0A4V1LPN9</accession>
<evidence type="ECO:0000313" key="2">
    <source>
        <dbReference type="Proteomes" id="UP000290191"/>
    </source>
</evidence>
<dbReference type="EMBL" id="PDKO01000011">
    <property type="protein sequence ID" value="RXJ61858.1"/>
    <property type="molecule type" value="Genomic_DNA"/>
</dbReference>
<dbReference type="RefSeq" id="WP_129082634.1">
    <property type="nucleotide sequence ID" value="NZ_CP041070.1"/>
</dbReference>
<evidence type="ECO:0000313" key="1">
    <source>
        <dbReference type="EMBL" id="RXJ61858.1"/>
    </source>
</evidence>
<dbReference type="AlphaFoldDB" id="A0A4V1LPN9"/>
<sequence length="393" mass="42701">MSSIQESMDTLTAQWYNATVTGLGLSPDQFQLYQGTESVMSTSQEMWAIFNAIPPKSINNYYNPSQNNQFAGNYDAILGSLKPASNSDFIDCMGDYYSAWNDYFTEYTKNNPLGSDTGENVKTITSVFTNWAAVNAPGKAGCLNGLTKIYIDPINQANVKFALAGDKYAWDRTIDNLNSALASAPKKTFSMDSKTQSSEVKHTWAGGNTSFFFDIFSFGGGASYDKLSQKVTTSGLNIEVTYDHVTTFAAGPLSQASSSPVLKDYYPWYLSAALALAYQTKDNTLWSPTGRTSWEKEFGENGTFQRTASSIVAVNGITSTMTSTATFDKSEQETIKGAAKTGIWPFFNINGSGGSETTVTFSDEGTFTIKTTLPLGNPQIIGVLQSPMSKQFG</sequence>
<organism evidence="1 2">
    <name type="scientific">Halarcobacter anaerophilus</name>
    <dbReference type="NCBI Taxonomy" id="877500"/>
    <lineage>
        <taxon>Bacteria</taxon>
        <taxon>Pseudomonadati</taxon>
        <taxon>Campylobacterota</taxon>
        <taxon>Epsilonproteobacteria</taxon>
        <taxon>Campylobacterales</taxon>
        <taxon>Arcobacteraceae</taxon>
        <taxon>Halarcobacter</taxon>
    </lineage>
</organism>
<dbReference type="Proteomes" id="UP000290191">
    <property type="component" value="Unassembled WGS sequence"/>
</dbReference>
<name>A0A4V1LPN9_9BACT</name>
<proteinExistence type="predicted"/>